<keyword evidence="4 15" id="KW-0227">DNA damage</keyword>
<evidence type="ECO:0000256" key="5">
    <source>
        <dbReference type="ARBA" id="ARBA00022801"/>
    </source>
</evidence>
<dbReference type="SUPFAM" id="SSF52540">
    <property type="entry name" value="P-loop containing nucleoside triphosphate hydrolases"/>
    <property type="match status" value="2"/>
</dbReference>
<dbReference type="InterPro" id="IPR033454">
    <property type="entry name" value="RecG_wedge"/>
</dbReference>
<evidence type="ECO:0000256" key="3">
    <source>
        <dbReference type="ARBA" id="ARBA00022741"/>
    </source>
</evidence>
<dbReference type="SMART" id="SM00487">
    <property type="entry name" value="DEXDc"/>
    <property type="match status" value="1"/>
</dbReference>
<evidence type="ECO:0000256" key="9">
    <source>
        <dbReference type="ARBA" id="ARBA00023172"/>
    </source>
</evidence>
<keyword evidence="3 15" id="KW-0547">Nucleotide-binding</keyword>
<dbReference type="GO" id="GO:0006310">
    <property type="term" value="P:DNA recombination"/>
    <property type="evidence" value="ECO:0007669"/>
    <property type="project" value="UniProtKB-UniRule"/>
</dbReference>
<dbReference type="NCBIfam" id="NF008165">
    <property type="entry name" value="PRK10917.1-3"/>
    <property type="match status" value="1"/>
</dbReference>
<dbReference type="Pfam" id="PF00271">
    <property type="entry name" value="Helicase_C"/>
    <property type="match status" value="1"/>
</dbReference>
<accession>A0A1H9UGK5</accession>
<dbReference type="NCBIfam" id="TIGR00643">
    <property type="entry name" value="recG"/>
    <property type="match status" value="1"/>
</dbReference>
<evidence type="ECO:0000259" key="17">
    <source>
        <dbReference type="PROSITE" id="PS51194"/>
    </source>
</evidence>
<dbReference type="InterPro" id="IPR011545">
    <property type="entry name" value="DEAD/DEAH_box_helicase_dom"/>
</dbReference>
<keyword evidence="10 15" id="KW-0234">DNA repair</keyword>
<comment type="catalytic activity">
    <reaction evidence="12 15">
        <text>Couples ATP hydrolysis with the unwinding of duplex DNA by translocating in the 3'-5' direction.</text>
        <dbReference type="EC" id="5.6.2.4"/>
    </reaction>
</comment>
<dbReference type="eggNOG" id="COG1200">
    <property type="taxonomic scope" value="Bacteria"/>
</dbReference>
<evidence type="ECO:0000256" key="12">
    <source>
        <dbReference type="ARBA" id="ARBA00034617"/>
    </source>
</evidence>
<name>A0A1H9UGK5_BUTFI</name>
<dbReference type="Pfam" id="PF17191">
    <property type="entry name" value="RecG_wedge"/>
    <property type="match status" value="1"/>
</dbReference>
<dbReference type="InterPro" id="IPR001650">
    <property type="entry name" value="Helicase_C-like"/>
</dbReference>
<keyword evidence="9 15" id="KW-0233">DNA recombination</keyword>
<proteinExistence type="inferred from homology"/>
<dbReference type="InterPro" id="IPR027417">
    <property type="entry name" value="P-loop_NTPase"/>
</dbReference>
<sequence>MNEASLKETIESLKGIGDKTAKVFEKAGIVRIEDLLEYYPRNYDTFEDVVKVSDLKSGNTVAVRCQIIGNIYAKNIRNMSIITFDIGDITGKAKVTYFNQPYLRSTLKQGHYYIFRGLVTRKGNTFCFNQPKIYQPEDYFALQGTMQPIYPLVKGLSNNMVVKAMQQAMESAVYMKDPLPSYLIEDNNLMEYRDAIKSIHFPKDKHTFDIARRRLAYNEFLFFILRLRILKLTEEESVSTAVMKKSELVDRFLEKLPYNLTDAQKRVYKEIEADLTGNRVMNRLIQGDVGSGKTILAFLALLITVENGYQGAMMAPTEVLARQHYEDICNMAKEYDLPFRPVLMIGSLKAKEKKENKKGIEDGTYNVCIGTNALIQDTVNYKNLALVITDEQHRFGVRQREKFAGKGECTHVLAMSATPIPRTLAIILYGDLHVSVVDEKPASRLPIKNCVVGPDYRPTAYRFIEKQVSLGHQVYVICPMIEEGEMNDVENVTDYTEKLRKELSPSIHVDMLNGRMKASEKDELMEKFTNKEIDVLVSTTVIEVGINVPNATVMMIENAEHFGLAQLHQLRGRVGRGKDQSYCIFMNTSESKDAAARLDILGKSNDGFKIAEEDLKQRGPGDMFGIRQSGDLFFKIGDIYADSDLIKKASIDADRILGDDPDLCKKENEALHKALAGANETIVL</sequence>
<dbReference type="Gene3D" id="3.40.50.300">
    <property type="entry name" value="P-loop containing nucleotide triphosphate hydrolases"/>
    <property type="match status" value="2"/>
</dbReference>
<evidence type="ECO:0000256" key="10">
    <source>
        <dbReference type="ARBA" id="ARBA00023204"/>
    </source>
</evidence>
<keyword evidence="8" id="KW-0238">DNA-binding</keyword>
<evidence type="ECO:0000313" key="18">
    <source>
        <dbReference type="EMBL" id="SES08565.1"/>
    </source>
</evidence>
<dbReference type="PANTHER" id="PTHR47964">
    <property type="entry name" value="ATP-DEPENDENT DNA HELICASE HOMOLOG RECG, CHLOROPLASTIC"/>
    <property type="match status" value="1"/>
</dbReference>
<dbReference type="GO" id="GO:0005524">
    <property type="term" value="F:ATP binding"/>
    <property type="evidence" value="ECO:0007669"/>
    <property type="project" value="UniProtKB-KW"/>
</dbReference>
<keyword evidence="7 15" id="KW-0067">ATP-binding</keyword>
<dbReference type="RefSeq" id="WP_074757071.1">
    <property type="nucleotide sequence ID" value="NZ_FOGJ01000018.1"/>
</dbReference>
<evidence type="ECO:0000256" key="14">
    <source>
        <dbReference type="ARBA" id="ARBA00048988"/>
    </source>
</evidence>
<evidence type="ECO:0000256" key="15">
    <source>
        <dbReference type="RuleBase" id="RU363016"/>
    </source>
</evidence>
<dbReference type="OrthoDB" id="9804325at2"/>
<protein>
    <recommendedName>
        <fullName evidence="2 15">ATP-dependent DNA helicase RecG</fullName>
        <ecNumber evidence="13 15">5.6.2.4</ecNumber>
    </recommendedName>
</protein>
<evidence type="ECO:0000313" key="19">
    <source>
        <dbReference type="Proteomes" id="UP000182584"/>
    </source>
</evidence>
<dbReference type="SMART" id="SM00490">
    <property type="entry name" value="HELICc"/>
    <property type="match status" value="1"/>
</dbReference>
<dbReference type="NCBIfam" id="NF008168">
    <property type="entry name" value="PRK10917.2-2"/>
    <property type="match status" value="1"/>
</dbReference>
<evidence type="ECO:0000256" key="7">
    <source>
        <dbReference type="ARBA" id="ARBA00022840"/>
    </source>
</evidence>
<comment type="catalytic activity">
    <reaction evidence="14 15">
        <text>ATP + H2O = ADP + phosphate + H(+)</text>
        <dbReference type="Rhea" id="RHEA:13065"/>
        <dbReference type="ChEBI" id="CHEBI:15377"/>
        <dbReference type="ChEBI" id="CHEBI:15378"/>
        <dbReference type="ChEBI" id="CHEBI:30616"/>
        <dbReference type="ChEBI" id="CHEBI:43474"/>
        <dbReference type="ChEBI" id="CHEBI:456216"/>
        <dbReference type="EC" id="5.6.2.4"/>
    </reaction>
</comment>
<dbReference type="InterPro" id="IPR014001">
    <property type="entry name" value="Helicase_ATP-bd"/>
</dbReference>
<keyword evidence="6 15" id="KW-0347">Helicase</keyword>
<reference evidence="18 19" key="1">
    <citation type="submission" date="2016-10" db="EMBL/GenBank/DDBJ databases">
        <authorList>
            <person name="de Groot N.N."/>
        </authorList>
    </citation>
    <scope>NUCLEOTIDE SEQUENCE [LARGE SCALE GENOMIC DNA]</scope>
    <source>
        <strain evidence="18 19">AR40</strain>
    </source>
</reference>
<dbReference type="AlphaFoldDB" id="A0A1H9UGK5"/>
<evidence type="ECO:0000256" key="2">
    <source>
        <dbReference type="ARBA" id="ARBA00017846"/>
    </source>
</evidence>
<dbReference type="GO" id="GO:0003677">
    <property type="term" value="F:DNA binding"/>
    <property type="evidence" value="ECO:0007669"/>
    <property type="project" value="UniProtKB-KW"/>
</dbReference>
<dbReference type="CDD" id="cd17992">
    <property type="entry name" value="DEXHc_RecG"/>
    <property type="match status" value="1"/>
</dbReference>
<dbReference type="Proteomes" id="UP000182584">
    <property type="component" value="Unassembled WGS sequence"/>
</dbReference>
<dbReference type="InterPro" id="IPR047112">
    <property type="entry name" value="RecG/Mfd"/>
</dbReference>
<keyword evidence="5 15" id="KW-0378">Hydrolase</keyword>
<evidence type="ECO:0000259" key="16">
    <source>
        <dbReference type="PROSITE" id="PS51192"/>
    </source>
</evidence>
<comment type="similarity">
    <text evidence="1 15">Belongs to the helicase family. RecG subfamily.</text>
</comment>
<dbReference type="Gene3D" id="2.40.50.140">
    <property type="entry name" value="Nucleic acid-binding proteins"/>
    <property type="match status" value="1"/>
</dbReference>
<organism evidence="18 19">
    <name type="scientific">Butyrivibrio fibrisolvens</name>
    <dbReference type="NCBI Taxonomy" id="831"/>
    <lineage>
        <taxon>Bacteria</taxon>
        <taxon>Bacillati</taxon>
        <taxon>Bacillota</taxon>
        <taxon>Clostridia</taxon>
        <taxon>Lachnospirales</taxon>
        <taxon>Lachnospiraceae</taxon>
        <taxon>Butyrivibrio</taxon>
    </lineage>
</organism>
<gene>
    <name evidence="18" type="ORF">SAMN04487884_11883</name>
</gene>
<evidence type="ECO:0000256" key="4">
    <source>
        <dbReference type="ARBA" id="ARBA00022763"/>
    </source>
</evidence>
<dbReference type="EC" id="5.6.2.4" evidence="13 15"/>
<dbReference type="InterPro" id="IPR004609">
    <property type="entry name" value="ATP-dep_DNA_helicase_RecG"/>
</dbReference>
<evidence type="ECO:0000256" key="1">
    <source>
        <dbReference type="ARBA" id="ARBA00007504"/>
    </source>
</evidence>
<dbReference type="EMBL" id="FOGJ01000018">
    <property type="protein sequence ID" value="SES08565.1"/>
    <property type="molecule type" value="Genomic_DNA"/>
</dbReference>
<dbReference type="InterPro" id="IPR045562">
    <property type="entry name" value="RecG_dom3_C"/>
</dbReference>
<dbReference type="GO" id="GO:0016887">
    <property type="term" value="F:ATP hydrolysis activity"/>
    <property type="evidence" value="ECO:0007669"/>
    <property type="project" value="RHEA"/>
</dbReference>
<dbReference type="GO" id="GO:0006281">
    <property type="term" value="P:DNA repair"/>
    <property type="evidence" value="ECO:0007669"/>
    <property type="project" value="UniProtKB-UniRule"/>
</dbReference>
<evidence type="ECO:0000256" key="8">
    <source>
        <dbReference type="ARBA" id="ARBA00023125"/>
    </source>
</evidence>
<dbReference type="PROSITE" id="PS51194">
    <property type="entry name" value="HELICASE_CTER"/>
    <property type="match status" value="1"/>
</dbReference>
<keyword evidence="11" id="KW-0413">Isomerase</keyword>
<evidence type="ECO:0000256" key="11">
    <source>
        <dbReference type="ARBA" id="ARBA00023235"/>
    </source>
</evidence>
<dbReference type="Pfam" id="PF00270">
    <property type="entry name" value="DEAD"/>
    <property type="match status" value="1"/>
</dbReference>
<dbReference type="PROSITE" id="PS51192">
    <property type="entry name" value="HELICASE_ATP_BIND_1"/>
    <property type="match status" value="1"/>
</dbReference>
<evidence type="ECO:0000256" key="6">
    <source>
        <dbReference type="ARBA" id="ARBA00022806"/>
    </source>
</evidence>
<dbReference type="SUPFAM" id="SSF50249">
    <property type="entry name" value="Nucleic acid-binding proteins"/>
    <property type="match status" value="1"/>
</dbReference>
<dbReference type="InterPro" id="IPR012340">
    <property type="entry name" value="NA-bd_OB-fold"/>
</dbReference>
<comment type="function">
    <text evidence="15">Plays a critical role in recombination and DNA repair. Helps process Holliday junction intermediates to mature products by catalyzing branch migration. Has replication fork regression activity, unwinds stalled or blocked replication forks to make a HJ that can be resolved. Has a DNA unwinding activity characteristic of a DNA helicase with 3'-5' polarity.</text>
</comment>
<dbReference type="GO" id="GO:0043138">
    <property type="term" value="F:3'-5' DNA helicase activity"/>
    <property type="evidence" value="ECO:0007669"/>
    <property type="project" value="UniProtKB-EC"/>
</dbReference>
<dbReference type="PANTHER" id="PTHR47964:SF1">
    <property type="entry name" value="ATP-DEPENDENT DNA HELICASE HOMOLOG RECG, CHLOROPLASTIC"/>
    <property type="match status" value="1"/>
</dbReference>
<feature type="domain" description="Helicase ATP-binding" evidence="16">
    <location>
        <begin position="274"/>
        <end position="437"/>
    </location>
</feature>
<evidence type="ECO:0000256" key="13">
    <source>
        <dbReference type="ARBA" id="ARBA00034808"/>
    </source>
</evidence>
<dbReference type="Pfam" id="PF19833">
    <property type="entry name" value="RecG_dom3_C"/>
    <property type="match status" value="1"/>
</dbReference>
<feature type="domain" description="Helicase C-terminal" evidence="17">
    <location>
        <begin position="456"/>
        <end position="616"/>
    </location>
</feature>